<accession>A0A1U9KBD8</accession>
<dbReference type="STRING" id="1471761.B0W44_02305"/>
<keyword evidence="9" id="KW-1133">Transmembrane helix</keyword>
<reference evidence="12 13" key="1">
    <citation type="journal article" date="2015" name="Int. J. Syst. Evol. Microbiol.">
        <title>Novibacillus thermophilus gen. nov., sp. nov., a Gram-staining-negative and moderately thermophilic member of the family Thermoactinomycetaceae.</title>
        <authorList>
            <person name="Yang G."/>
            <person name="Chen J."/>
            <person name="Zhou S."/>
        </authorList>
    </citation>
    <scope>NUCLEOTIDE SEQUENCE [LARGE SCALE GENOMIC DNA]</scope>
    <source>
        <strain evidence="12 13">SG-1</strain>
    </source>
</reference>
<dbReference type="InterPro" id="IPR005467">
    <property type="entry name" value="His_kinase_dom"/>
</dbReference>
<dbReference type="InterPro" id="IPR000160">
    <property type="entry name" value="GGDEF_dom"/>
</dbReference>
<keyword evidence="13" id="KW-1185">Reference proteome</keyword>
<dbReference type="Pfam" id="PF00512">
    <property type="entry name" value="HisKA"/>
    <property type="match status" value="1"/>
</dbReference>
<evidence type="ECO:0000256" key="5">
    <source>
        <dbReference type="ARBA" id="ARBA00022741"/>
    </source>
</evidence>
<keyword evidence="8" id="KW-0902">Two-component regulatory system</keyword>
<evidence type="ECO:0000256" key="6">
    <source>
        <dbReference type="ARBA" id="ARBA00022777"/>
    </source>
</evidence>
<evidence type="ECO:0000256" key="8">
    <source>
        <dbReference type="ARBA" id="ARBA00023012"/>
    </source>
</evidence>
<feature type="domain" description="Histidine kinase" evidence="10">
    <location>
        <begin position="316"/>
        <end position="520"/>
    </location>
</feature>
<keyword evidence="3" id="KW-0597">Phosphoprotein</keyword>
<dbReference type="CDD" id="cd01949">
    <property type="entry name" value="GGDEF"/>
    <property type="match status" value="1"/>
</dbReference>
<dbReference type="GO" id="GO:0000155">
    <property type="term" value="F:phosphorelay sensor kinase activity"/>
    <property type="evidence" value="ECO:0007669"/>
    <property type="project" value="InterPro"/>
</dbReference>
<evidence type="ECO:0000259" key="10">
    <source>
        <dbReference type="PROSITE" id="PS50109"/>
    </source>
</evidence>
<dbReference type="Proteomes" id="UP000188603">
    <property type="component" value="Chromosome"/>
</dbReference>
<dbReference type="GO" id="GO:0005524">
    <property type="term" value="F:ATP binding"/>
    <property type="evidence" value="ECO:0007669"/>
    <property type="project" value="UniProtKB-KW"/>
</dbReference>
<dbReference type="InterPro" id="IPR036890">
    <property type="entry name" value="HATPase_C_sf"/>
</dbReference>
<evidence type="ECO:0000256" key="4">
    <source>
        <dbReference type="ARBA" id="ARBA00022679"/>
    </source>
</evidence>
<dbReference type="PANTHER" id="PTHR43065">
    <property type="entry name" value="SENSOR HISTIDINE KINASE"/>
    <property type="match status" value="1"/>
</dbReference>
<evidence type="ECO:0000256" key="3">
    <source>
        <dbReference type="ARBA" id="ARBA00022553"/>
    </source>
</evidence>
<dbReference type="SUPFAM" id="SSF55874">
    <property type="entry name" value="ATPase domain of HSP90 chaperone/DNA topoisomerase II/histidine kinase"/>
    <property type="match status" value="1"/>
</dbReference>
<dbReference type="EC" id="2.7.13.3" evidence="2"/>
<dbReference type="KEGG" id="ntr:B0W44_02305"/>
<name>A0A1U9KBD8_9BACL</name>
<dbReference type="PANTHER" id="PTHR43065:SF10">
    <property type="entry name" value="PEROXIDE STRESS-ACTIVATED HISTIDINE KINASE MAK3"/>
    <property type="match status" value="1"/>
</dbReference>
<dbReference type="Gene3D" id="3.30.565.10">
    <property type="entry name" value="Histidine kinase-like ATPase, C-terminal domain"/>
    <property type="match status" value="1"/>
</dbReference>
<dbReference type="Gene3D" id="1.10.287.130">
    <property type="match status" value="1"/>
</dbReference>
<sequence length="530" mass="60996">MCTLYVVSVTVSSIWMDLSRNQAVLMWFACLFLCSLFFEDKVPVLRYVQIAFLALFHWNSQLNWCQPLYMFLAFKECYRIQHLTRSIALAFFIVSIYSLIRISYVPDTLYNVLVTFFDVVNVLVIVFAVHYVVKVEQEKRSLFREKKHLSTHDPLTGLLNYQEYHRQLATLLKKGERFVLLIIDCIDLKSMNDQQGYQGGNRILIKMANYLRTFFSEAYIMAHYGGDEFAVVISVKDRRNPVDELTRLLVHQLPRELKIGVTYGYAVYPEDGETKDALISAAEQKLFNMKREMWLKKEEQELRAEKLRVVGELAAGLAHEIRNPLTTLRGFLQLSKKNNFDISPYYELMMQETERVSELTAEFLQFSKKNAAEFKVQALQDCIQRVVHLLESEATYLGHELHCTLVPTPVLVLIDKDKMVQLFINLVRNAFDAMVQPGTVTIRLRRDGEHGVIEVCDTGSGIPEERLNDIFNPFYTTKETGTGLGLSICYQIVHHHNGAIEVESKVGEGSTFTVKLPLAQNEQRPQAQSS</sequence>
<comment type="catalytic activity">
    <reaction evidence="1">
        <text>ATP + protein L-histidine = ADP + protein N-phospho-L-histidine.</text>
        <dbReference type="EC" id="2.7.13.3"/>
    </reaction>
</comment>
<dbReference type="SMART" id="SM00387">
    <property type="entry name" value="HATPase_c"/>
    <property type="match status" value="1"/>
</dbReference>
<dbReference type="InterPro" id="IPR043128">
    <property type="entry name" value="Rev_trsase/Diguanyl_cyclase"/>
</dbReference>
<evidence type="ECO:0000259" key="11">
    <source>
        <dbReference type="PROSITE" id="PS50887"/>
    </source>
</evidence>
<dbReference type="InterPro" id="IPR003661">
    <property type="entry name" value="HisK_dim/P_dom"/>
</dbReference>
<feature type="transmembrane region" description="Helical" evidence="9">
    <location>
        <begin position="21"/>
        <end position="38"/>
    </location>
</feature>
<dbReference type="PROSITE" id="PS50887">
    <property type="entry name" value="GGDEF"/>
    <property type="match status" value="1"/>
</dbReference>
<dbReference type="SMART" id="SM00388">
    <property type="entry name" value="HisKA"/>
    <property type="match status" value="1"/>
</dbReference>
<dbReference type="InterPro" id="IPR003594">
    <property type="entry name" value="HATPase_dom"/>
</dbReference>
<dbReference type="CDD" id="cd00082">
    <property type="entry name" value="HisKA"/>
    <property type="match status" value="1"/>
</dbReference>
<dbReference type="SUPFAM" id="SSF55073">
    <property type="entry name" value="Nucleotide cyclase"/>
    <property type="match status" value="1"/>
</dbReference>
<evidence type="ECO:0000256" key="1">
    <source>
        <dbReference type="ARBA" id="ARBA00000085"/>
    </source>
</evidence>
<keyword evidence="9" id="KW-0812">Transmembrane</keyword>
<dbReference type="PRINTS" id="PR00344">
    <property type="entry name" value="BCTRLSENSOR"/>
</dbReference>
<dbReference type="InterPro" id="IPR036097">
    <property type="entry name" value="HisK_dim/P_sf"/>
</dbReference>
<keyword evidence="5" id="KW-0547">Nucleotide-binding</keyword>
<dbReference type="SUPFAM" id="SSF47384">
    <property type="entry name" value="Homodimeric domain of signal transducing histidine kinase"/>
    <property type="match status" value="1"/>
</dbReference>
<keyword evidence="6" id="KW-0418">Kinase</keyword>
<dbReference type="PROSITE" id="PS50109">
    <property type="entry name" value="HIS_KIN"/>
    <property type="match status" value="1"/>
</dbReference>
<evidence type="ECO:0000256" key="9">
    <source>
        <dbReference type="SAM" id="Phobius"/>
    </source>
</evidence>
<evidence type="ECO:0000256" key="2">
    <source>
        <dbReference type="ARBA" id="ARBA00012438"/>
    </source>
</evidence>
<dbReference type="Pfam" id="PF00990">
    <property type="entry name" value="GGDEF"/>
    <property type="match status" value="1"/>
</dbReference>
<dbReference type="CDD" id="cd00075">
    <property type="entry name" value="HATPase"/>
    <property type="match status" value="1"/>
</dbReference>
<dbReference type="InterPro" id="IPR029787">
    <property type="entry name" value="Nucleotide_cyclase"/>
</dbReference>
<dbReference type="NCBIfam" id="TIGR00254">
    <property type="entry name" value="GGDEF"/>
    <property type="match status" value="1"/>
</dbReference>
<gene>
    <name evidence="12" type="ORF">B0W44_02305</name>
</gene>
<dbReference type="InterPro" id="IPR004358">
    <property type="entry name" value="Sig_transdc_His_kin-like_C"/>
</dbReference>
<proteinExistence type="predicted"/>
<protein>
    <recommendedName>
        <fullName evidence="2">histidine kinase</fullName>
        <ecNumber evidence="2">2.7.13.3</ecNumber>
    </recommendedName>
</protein>
<keyword evidence="7" id="KW-0067">ATP-binding</keyword>
<feature type="transmembrane region" description="Helical" evidence="9">
    <location>
        <begin position="110"/>
        <end position="133"/>
    </location>
</feature>
<evidence type="ECO:0000256" key="7">
    <source>
        <dbReference type="ARBA" id="ARBA00022840"/>
    </source>
</evidence>
<dbReference type="Pfam" id="PF02518">
    <property type="entry name" value="HATPase_c"/>
    <property type="match status" value="1"/>
</dbReference>
<feature type="domain" description="GGDEF" evidence="11">
    <location>
        <begin position="176"/>
        <end position="305"/>
    </location>
</feature>
<organism evidence="12 13">
    <name type="scientific">Novibacillus thermophilus</name>
    <dbReference type="NCBI Taxonomy" id="1471761"/>
    <lineage>
        <taxon>Bacteria</taxon>
        <taxon>Bacillati</taxon>
        <taxon>Bacillota</taxon>
        <taxon>Bacilli</taxon>
        <taxon>Bacillales</taxon>
        <taxon>Thermoactinomycetaceae</taxon>
        <taxon>Novibacillus</taxon>
    </lineage>
</organism>
<evidence type="ECO:0000313" key="13">
    <source>
        <dbReference type="Proteomes" id="UP000188603"/>
    </source>
</evidence>
<feature type="transmembrane region" description="Helical" evidence="9">
    <location>
        <begin position="86"/>
        <end position="104"/>
    </location>
</feature>
<keyword evidence="4" id="KW-0808">Transferase</keyword>
<keyword evidence="9" id="KW-0472">Membrane</keyword>
<dbReference type="AlphaFoldDB" id="A0A1U9KBD8"/>
<dbReference type="Gene3D" id="3.30.70.270">
    <property type="match status" value="1"/>
</dbReference>
<dbReference type="EMBL" id="CP019699">
    <property type="protein sequence ID" value="AQS57358.1"/>
    <property type="molecule type" value="Genomic_DNA"/>
</dbReference>
<dbReference type="SMART" id="SM00267">
    <property type="entry name" value="GGDEF"/>
    <property type="match status" value="1"/>
</dbReference>
<evidence type="ECO:0000313" key="12">
    <source>
        <dbReference type="EMBL" id="AQS57358.1"/>
    </source>
</evidence>